<dbReference type="RefSeq" id="WP_019691021.1">
    <property type="nucleotide sequence ID" value="NZ_AFOY02000015.1"/>
</dbReference>
<dbReference type="HOGENOM" id="CLU_056914_0_0_6"/>
<evidence type="ECO:0000313" key="3">
    <source>
        <dbReference type="Proteomes" id="UP000022611"/>
    </source>
</evidence>
<dbReference type="PROSITE" id="PS51318">
    <property type="entry name" value="TAT"/>
    <property type="match status" value="1"/>
</dbReference>
<dbReference type="InterPro" id="IPR029052">
    <property type="entry name" value="Metallo-depent_PP-like"/>
</dbReference>
<dbReference type="Gene3D" id="3.60.21.10">
    <property type="match status" value="1"/>
</dbReference>
<dbReference type="AlphaFoldDB" id="A0A010T5M7"/>
<dbReference type="Pfam" id="PF00149">
    <property type="entry name" value="Metallophos"/>
    <property type="match status" value="1"/>
</dbReference>
<dbReference type="eggNOG" id="COG1409">
    <property type="taxonomic scope" value="Bacteria"/>
</dbReference>
<evidence type="ECO:0000313" key="2">
    <source>
        <dbReference type="EMBL" id="EXF92772.1"/>
    </source>
</evidence>
<dbReference type="SUPFAM" id="SSF56300">
    <property type="entry name" value="Metallo-dependent phosphatases"/>
    <property type="match status" value="1"/>
</dbReference>
<dbReference type="EMBL" id="AFOY02000015">
    <property type="protein sequence ID" value="EXF92772.1"/>
    <property type="molecule type" value="Genomic_DNA"/>
</dbReference>
<reference evidence="2 3" key="1">
    <citation type="journal article" date="2011" name="J. Bacteriol.">
        <title>Draft genome sequence of the polycyclic aromatic hydrocarbon-degrading, genetically engineered bioluminescent bioreporter Pseudomonas fluorescens HK44.</title>
        <authorList>
            <person name="Chauhan A."/>
            <person name="Layton A.C."/>
            <person name="Williams D.E."/>
            <person name="Smartt A.E."/>
            <person name="Ripp S."/>
            <person name="Karpinets T.V."/>
            <person name="Brown S.D."/>
            <person name="Sayler G.S."/>
        </authorList>
    </citation>
    <scope>NUCLEOTIDE SEQUENCE [LARGE SCALE GENOMIC DNA]</scope>
    <source>
        <strain evidence="2 3">HK44</strain>
    </source>
</reference>
<dbReference type="PATRIC" id="fig|1042209.11.peg.3033"/>
<evidence type="ECO:0000259" key="1">
    <source>
        <dbReference type="Pfam" id="PF00149"/>
    </source>
</evidence>
<dbReference type="InterPro" id="IPR004843">
    <property type="entry name" value="Calcineurin-like_PHP"/>
</dbReference>
<dbReference type="InterPro" id="IPR051918">
    <property type="entry name" value="STPP_CPPED1"/>
</dbReference>
<gene>
    <name evidence="2" type="ORF">HK44_003400</name>
</gene>
<name>A0A010T5M7_PSEFL</name>
<dbReference type="PANTHER" id="PTHR43143">
    <property type="entry name" value="METALLOPHOSPHOESTERASE, CALCINEURIN SUPERFAMILY"/>
    <property type="match status" value="1"/>
</dbReference>
<accession>A0A010T5M7</accession>
<organism evidence="2 3">
    <name type="scientific">Pseudomonas fluorescens HK44</name>
    <dbReference type="NCBI Taxonomy" id="1042209"/>
    <lineage>
        <taxon>Bacteria</taxon>
        <taxon>Pseudomonadati</taxon>
        <taxon>Pseudomonadota</taxon>
        <taxon>Gammaproteobacteria</taxon>
        <taxon>Pseudomonadales</taxon>
        <taxon>Pseudomonadaceae</taxon>
        <taxon>Pseudomonas</taxon>
    </lineage>
</organism>
<dbReference type="Proteomes" id="UP000022611">
    <property type="component" value="Unassembled WGS sequence"/>
</dbReference>
<comment type="caution">
    <text evidence="2">The sequence shown here is derived from an EMBL/GenBank/DDBJ whole genome shotgun (WGS) entry which is preliminary data.</text>
</comment>
<dbReference type="OrthoDB" id="9780884at2"/>
<dbReference type="GO" id="GO:0016787">
    <property type="term" value="F:hydrolase activity"/>
    <property type="evidence" value="ECO:0007669"/>
    <property type="project" value="InterPro"/>
</dbReference>
<protein>
    <submittedName>
        <fullName evidence="2">Metallophosphoesterase</fullName>
    </submittedName>
</protein>
<dbReference type="PANTHER" id="PTHR43143:SF6">
    <property type="entry name" value="BLL3016 PROTEIN"/>
    <property type="match status" value="1"/>
</dbReference>
<dbReference type="InterPro" id="IPR006311">
    <property type="entry name" value="TAT_signal"/>
</dbReference>
<sequence>MNIRSATHEKRTDGPLDPDRRHLLKCSAWAGAGVIWALSGGIPRAFALGEDGQVKDPKALASTFHFVQISDSHIGFNKEANPEPLKTLQVAIDKVIALPKRPSLILHTGDITHLSKPEEFDAAAHLLKGLPSTVHYIPGEHDTLDEGGGKLYLERYGKGTKGNGWYSFDDHGVHFIALVNVFNFQAGHEATLGAEQLAWLQDDLKAVSTSTPVVVFTHIPLWTIYQPWGWGTEDGDQAIAMLRKYGSVTVLNGHIHQVIQKVEGNITFHTARGTAYPQPAPGVGPAPGPMTVAADQLRNYLGITEVKATQGDHPLALIDSTLV</sequence>
<feature type="domain" description="Calcineurin-like phosphoesterase" evidence="1">
    <location>
        <begin position="65"/>
        <end position="257"/>
    </location>
</feature>
<proteinExistence type="predicted"/>